<keyword evidence="3" id="KW-1185">Reference proteome</keyword>
<evidence type="ECO:0000313" key="2">
    <source>
        <dbReference type="EMBL" id="MCD7467635.1"/>
    </source>
</evidence>
<name>A0ABS8T9L1_DATST</name>
<gene>
    <name evidence="2" type="ORF">HAX54_005178</name>
</gene>
<proteinExistence type="predicted"/>
<feature type="compositionally biased region" description="Basic and acidic residues" evidence="1">
    <location>
        <begin position="73"/>
        <end position="87"/>
    </location>
</feature>
<feature type="compositionally biased region" description="Basic residues" evidence="1">
    <location>
        <begin position="18"/>
        <end position="36"/>
    </location>
</feature>
<comment type="caution">
    <text evidence="2">The sequence shown here is derived from an EMBL/GenBank/DDBJ whole genome shotgun (WGS) entry which is preliminary data.</text>
</comment>
<dbReference type="Proteomes" id="UP000823775">
    <property type="component" value="Unassembled WGS sequence"/>
</dbReference>
<feature type="region of interest" description="Disordered" evidence="1">
    <location>
        <begin position="1"/>
        <end position="93"/>
    </location>
</feature>
<sequence>MTASVKGKAPLLSSTKPKEKRKVVPSHKEKTKKRKPTPAVSEDEMRAPAEASSSSSPERVFRTKKAGASSRVRTNDSTELSREDRQLIMRNQK</sequence>
<reference evidence="2 3" key="1">
    <citation type="journal article" date="2021" name="BMC Genomics">
        <title>Datura genome reveals duplications of psychoactive alkaloid biosynthetic genes and high mutation rate following tissue culture.</title>
        <authorList>
            <person name="Rajewski A."/>
            <person name="Carter-House D."/>
            <person name="Stajich J."/>
            <person name="Litt A."/>
        </authorList>
    </citation>
    <scope>NUCLEOTIDE SEQUENCE [LARGE SCALE GENOMIC DNA]</scope>
    <source>
        <strain evidence="2">AR-01</strain>
    </source>
</reference>
<dbReference type="EMBL" id="JACEIK010001252">
    <property type="protein sequence ID" value="MCD7467635.1"/>
    <property type="molecule type" value="Genomic_DNA"/>
</dbReference>
<accession>A0ABS8T9L1</accession>
<evidence type="ECO:0000313" key="3">
    <source>
        <dbReference type="Proteomes" id="UP000823775"/>
    </source>
</evidence>
<feature type="non-terminal residue" evidence="2">
    <location>
        <position position="93"/>
    </location>
</feature>
<protein>
    <submittedName>
        <fullName evidence="2">Uncharacterized protein</fullName>
    </submittedName>
</protein>
<organism evidence="2 3">
    <name type="scientific">Datura stramonium</name>
    <name type="common">Jimsonweed</name>
    <name type="synonym">Common thornapple</name>
    <dbReference type="NCBI Taxonomy" id="4076"/>
    <lineage>
        <taxon>Eukaryota</taxon>
        <taxon>Viridiplantae</taxon>
        <taxon>Streptophyta</taxon>
        <taxon>Embryophyta</taxon>
        <taxon>Tracheophyta</taxon>
        <taxon>Spermatophyta</taxon>
        <taxon>Magnoliopsida</taxon>
        <taxon>eudicotyledons</taxon>
        <taxon>Gunneridae</taxon>
        <taxon>Pentapetalae</taxon>
        <taxon>asterids</taxon>
        <taxon>lamiids</taxon>
        <taxon>Solanales</taxon>
        <taxon>Solanaceae</taxon>
        <taxon>Solanoideae</taxon>
        <taxon>Datureae</taxon>
        <taxon>Datura</taxon>
    </lineage>
</organism>
<feature type="compositionally biased region" description="Low complexity" evidence="1">
    <location>
        <begin position="48"/>
        <end position="58"/>
    </location>
</feature>
<evidence type="ECO:0000256" key="1">
    <source>
        <dbReference type="SAM" id="MobiDB-lite"/>
    </source>
</evidence>